<evidence type="ECO:0000313" key="2">
    <source>
        <dbReference type="Proteomes" id="UP000324222"/>
    </source>
</evidence>
<organism evidence="1 2">
    <name type="scientific">Portunus trituberculatus</name>
    <name type="common">Swimming crab</name>
    <name type="synonym">Neptunus trituberculatus</name>
    <dbReference type="NCBI Taxonomy" id="210409"/>
    <lineage>
        <taxon>Eukaryota</taxon>
        <taxon>Metazoa</taxon>
        <taxon>Ecdysozoa</taxon>
        <taxon>Arthropoda</taxon>
        <taxon>Crustacea</taxon>
        <taxon>Multicrustacea</taxon>
        <taxon>Malacostraca</taxon>
        <taxon>Eumalacostraca</taxon>
        <taxon>Eucarida</taxon>
        <taxon>Decapoda</taxon>
        <taxon>Pleocyemata</taxon>
        <taxon>Brachyura</taxon>
        <taxon>Eubrachyura</taxon>
        <taxon>Portunoidea</taxon>
        <taxon>Portunidae</taxon>
        <taxon>Portuninae</taxon>
        <taxon>Portunus</taxon>
    </lineage>
</organism>
<proteinExistence type="predicted"/>
<protein>
    <submittedName>
        <fullName evidence="1">Uncharacterized protein</fullName>
    </submittedName>
</protein>
<sequence length="110" mass="12176">MEEQSPLLPPAVISVSRDVMIHVSTLPFSCGFIYGLLSPLRLPSRHSSANHRVSSLCRHSILMEFLLFSGLAGLTPGSWPFSKPSYKKEEIHVLSINHIIDNDYIGSSGR</sequence>
<accession>A0A5B7I3Y3</accession>
<dbReference type="Proteomes" id="UP000324222">
    <property type="component" value="Unassembled WGS sequence"/>
</dbReference>
<comment type="caution">
    <text evidence="1">The sequence shown here is derived from an EMBL/GenBank/DDBJ whole genome shotgun (WGS) entry which is preliminary data.</text>
</comment>
<dbReference type="AlphaFoldDB" id="A0A5B7I3Y3"/>
<reference evidence="1 2" key="1">
    <citation type="submission" date="2019-05" db="EMBL/GenBank/DDBJ databases">
        <title>Another draft genome of Portunus trituberculatus and its Hox gene families provides insights of decapod evolution.</title>
        <authorList>
            <person name="Jeong J.-H."/>
            <person name="Song I."/>
            <person name="Kim S."/>
            <person name="Choi T."/>
            <person name="Kim D."/>
            <person name="Ryu S."/>
            <person name="Kim W."/>
        </authorList>
    </citation>
    <scope>NUCLEOTIDE SEQUENCE [LARGE SCALE GENOMIC DNA]</scope>
    <source>
        <tissue evidence="1">Muscle</tissue>
    </source>
</reference>
<dbReference type="EMBL" id="VSRR010053069">
    <property type="protein sequence ID" value="MPC80121.1"/>
    <property type="molecule type" value="Genomic_DNA"/>
</dbReference>
<keyword evidence="2" id="KW-1185">Reference proteome</keyword>
<gene>
    <name evidence="1" type="ORF">E2C01_074689</name>
</gene>
<evidence type="ECO:0000313" key="1">
    <source>
        <dbReference type="EMBL" id="MPC80121.1"/>
    </source>
</evidence>
<name>A0A5B7I3Y3_PORTR</name>